<feature type="domain" description="ABC-2 type transporter transmembrane" evidence="6">
    <location>
        <begin position="28"/>
        <end position="413"/>
    </location>
</feature>
<dbReference type="PANTHER" id="PTHR43471">
    <property type="entry name" value="ABC TRANSPORTER PERMEASE"/>
    <property type="match status" value="1"/>
</dbReference>
<dbReference type="Pfam" id="PF12698">
    <property type="entry name" value="ABC2_membrane_3"/>
    <property type="match status" value="1"/>
</dbReference>
<dbReference type="EMBL" id="FNJM01000010">
    <property type="protein sequence ID" value="SDP63233.1"/>
    <property type="molecule type" value="Genomic_DNA"/>
</dbReference>
<comment type="subcellular location">
    <subcellularLocation>
        <location evidence="1">Membrane</location>
        <topology evidence="1">Multi-pass membrane protein</topology>
    </subcellularLocation>
</comment>
<gene>
    <name evidence="7" type="ORF">SAMN04488529_1106</name>
</gene>
<keyword evidence="2 5" id="KW-0812">Transmembrane</keyword>
<dbReference type="GO" id="GO:0140359">
    <property type="term" value="F:ABC-type transporter activity"/>
    <property type="evidence" value="ECO:0007669"/>
    <property type="project" value="InterPro"/>
</dbReference>
<name>A0A1H0UAM6_9CLOT</name>
<dbReference type="AlphaFoldDB" id="A0A1H0UAM6"/>
<dbReference type="STRING" id="94869.SAMN04488529_1106"/>
<feature type="transmembrane region" description="Helical" evidence="5">
    <location>
        <begin position="394"/>
        <end position="421"/>
    </location>
</feature>
<evidence type="ECO:0000256" key="4">
    <source>
        <dbReference type="ARBA" id="ARBA00023136"/>
    </source>
</evidence>
<reference evidence="7 8" key="1">
    <citation type="submission" date="2016-10" db="EMBL/GenBank/DDBJ databases">
        <authorList>
            <person name="de Groot N.N."/>
        </authorList>
    </citation>
    <scope>NUCLEOTIDE SEQUENCE [LARGE SCALE GENOMIC DNA]</scope>
    <source>
        <strain evidence="7 8">DSM 12272</strain>
    </source>
</reference>
<evidence type="ECO:0000256" key="3">
    <source>
        <dbReference type="ARBA" id="ARBA00022989"/>
    </source>
</evidence>
<dbReference type="RefSeq" id="WP_089971171.1">
    <property type="nucleotide sequence ID" value="NZ_FNJM01000010.1"/>
</dbReference>
<keyword evidence="8" id="KW-1185">Reference proteome</keyword>
<feature type="transmembrane region" description="Helical" evidence="5">
    <location>
        <begin position="251"/>
        <end position="274"/>
    </location>
</feature>
<evidence type="ECO:0000256" key="1">
    <source>
        <dbReference type="ARBA" id="ARBA00004141"/>
    </source>
</evidence>
<sequence length="440" mass="48143">MDLRKFWKVVKFTITQQVKGKSFKVSTIIILLAVAIMTSLVNIIPAIQDKKANNKEIVNSEETEFKINTAYYNDNSGLNIDISNDIKNSFKDLDLVNTSDSKEIASEKLKDTEENMVYIFVSKGELGYSVELLKPGNDKIVKADAKVLVEAVSSSLDAGRLIGAGVNPEALQNVMAPIGTDILEAKDATITMEERIMKTILPMVACFLLFYIIYFYGYWVANSIVAEKTSRVMELLLTSTKAMELLVGKCVGMGLLAISQFATIILTVILSLKISGQLAQKLIFEGAKAIDITGIIAKIPLMQMIAVIVFFILGYVLYSILNALVGATVSKLEDLQMAMMPVTLVGIFGFYLAYAAVIAHGSKAVATAAAYIPFSSPFYIPSAILAGNAEMSQIIIGLIILIVTIVLLMLFTVRVYSVVILHTGNRVKIKDLISIFTKEQ</sequence>
<feature type="transmembrane region" description="Helical" evidence="5">
    <location>
        <begin position="369"/>
        <end position="388"/>
    </location>
</feature>
<keyword evidence="3 5" id="KW-1133">Transmembrane helix</keyword>
<evidence type="ECO:0000256" key="2">
    <source>
        <dbReference type="ARBA" id="ARBA00022692"/>
    </source>
</evidence>
<dbReference type="OrthoDB" id="9768837at2"/>
<dbReference type="Proteomes" id="UP000198597">
    <property type="component" value="Unassembled WGS sequence"/>
</dbReference>
<organism evidence="7 8">
    <name type="scientific">Clostridium gasigenes</name>
    <dbReference type="NCBI Taxonomy" id="94869"/>
    <lineage>
        <taxon>Bacteria</taxon>
        <taxon>Bacillati</taxon>
        <taxon>Bacillota</taxon>
        <taxon>Clostridia</taxon>
        <taxon>Eubacteriales</taxon>
        <taxon>Clostridiaceae</taxon>
        <taxon>Clostridium</taxon>
    </lineage>
</organism>
<dbReference type="GO" id="GO:0016020">
    <property type="term" value="C:membrane"/>
    <property type="evidence" value="ECO:0007669"/>
    <property type="project" value="UniProtKB-SubCell"/>
</dbReference>
<dbReference type="InterPro" id="IPR013525">
    <property type="entry name" value="ABC2_TM"/>
</dbReference>
<feature type="transmembrane region" description="Helical" evidence="5">
    <location>
        <begin position="28"/>
        <end position="47"/>
    </location>
</feature>
<keyword evidence="4 5" id="KW-0472">Membrane</keyword>
<feature type="transmembrane region" description="Helical" evidence="5">
    <location>
        <begin position="200"/>
        <end position="221"/>
    </location>
</feature>
<evidence type="ECO:0000256" key="5">
    <source>
        <dbReference type="SAM" id="Phobius"/>
    </source>
</evidence>
<proteinExistence type="predicted"/>
<evidence type="ECO:0000313" key="7">
    <source>
        <dbReference type="EMBL" id="SDP63233.1"/>
    </source>
</evidence>
<evidence type="ECO:0000259" key="6">
    <source>
        <dbReference type="Pfam" id="PF12698"/>
    </source>
</evidence>
<feature type="transmembrane region" description="Helical" evidence="5">
    <location>
        <begin position="295"/>
        <end position="318"/>
    </location>
</feature>
<protein>
    <submittedName>
        <fullName evidence="7">ABC-2 type transport system permease protein</fullName>
    </submittedName>
</protein>
<dbReference type="PANTHER" id="PTHR43471:SF3">
    <property type="entry name" value="ABC TRANSPORTER PERMEASE PROTEIN NATB"/>
    <property type="match status" value="1"/>
</dbReference>
<accession>A0A1H0UAM6</accession>
<feature type="transmembrane region" description="Helical" evidence="5">
    <location>
        <begin position="338"/>
        <end position="357"/>
    </location>
</feature>
<evidence type="ECO:0000313" key="8">
    <source>
        <dbReference type="Proteomes" id="UP000198597"/>
    </source>
</evidence>